<name>A0A9P5AG78_9HYPO</name>
<proteinExistence type="predicted"/>
<dbReference type="OrthoDB" id="5010675at2759"/>
<dbReference type="EMBL" id="PVQB02000358">
    <property type="protein sequence ID" value="KAF4338220.1"/>
    <property type="molecule type" value="Genomic_DNA"/>
</dbReference>
<reference evidence="1" key="1">
    <citation type="journal article" date="2017" name="Mycologia">
        <title>Fusarium algeriense, sp. nov., a novel toxigenic crown rot pathogen of durum wheat from Algeria is nested in the Fusarium burgessii species complex.</title>
        <authorList>
            <person name="Laraba I."/>
            <person name="Keddad A."/>
            <person name="Boureghda H."/>
            <person name="Abdallah N."/>
            <person name="Vaughan M.M."/>
            <person name="Proctor R.H."/>
            <person name="Busman M."/>
            <person name="O'Donnell K."/>
        </authorList>
    </citation>
    <scope>NUCLEOTIDE SEQUENCE</scope>
    <source>
        <strain evidence="1">NRRL 25174</strain>
    </source>
</reference>
<reference evidence="1" key="2">
    <citation type="submission" date="2020-02" db="EMBL/GenBank/DDBJ databases">
        <title>Identification and distribution of gene clusters putatively required for synthesis of sphingolipid metabolism inhibitors in phylogenetically diverse species of the filamentous fungus Fusarium.</title>
        <authorList>
            <person name="Kim H.-S."/>
            <person name="Busman M."/>
            <person name="Brown D.W."/>
            <person name="Divon H."/>
            <person name="Uhlig S."/>
            <person name="Proctor R.H."/>
        </authorList>
    </citation>
    <scope>NUCLEOTIDE SEQUENCE</scope>
    <source>
        <strain evidence="1">NRRL 25174</strain>
    </source>
</reference>
<accession>A0A9P5AG78</accession>
<sequence length="500" mass="57110">MESQSLQDESNLLRLPAEILIEIVKQVRFSDVNVGVISKKFAECDDLNSILFRDIYLEPTRTGLASIQQGDFSRVAHHVHSITFLTPPSWTLPYKAYESIIRSSRDSLVQLAPEVILAGYDAYMSDAKKTQALLEDPESELKQVWSRILKTVAERLERVRLLSYGCNDMRRAKYLDTSGKVDVHIPWQLPYHEHKEDRRRRKVEAEDEISEDTVEYICQQATAVAGDKLLTTVITCLAASGVAIPHLIIQIFMMGDFVCREIPGWDKLDFSALTNLQISPEIPSGMAGLVEENHRDYVIIPRIEAVKKKAGDVFHDLIDKCHSSIRHLSFGTDWTGKGALAWPTRPPTLDFPNLQHFTQKIYKKPRLLGRWVLQMRNLRCLELSGDLCQGEAYNNWRFIFNGIRDHPNVSGSCPKGLRVKLDAIQASPSCILSYNSVVCTDSSIVPKRHERDTGWGWGLDLHYPLEAYFYGEVPIRDNYWMVDFMDGWDVEEDEHESLAE</sequence>
<protein>
    <recommendedName>
        <fullName evidence="3">F-box domain-containing protein</fullName>
    </recommendedName>
</protein>
<keyword evidence="2" id="KW-1185">Reference proteome</keyword>
<comment type="caution">
    <text evidence="1">The sequence shown here is derived from an EMBL/GenBank/DDBJ whole genome shotgun (WGS) entry which is preliminary data.</text>
</comment>
<evidence type="ECO:0000313" key="2">
    <source>
        <dbReference type="Proteomes" id="UP000730481"/>
    </source>
</evidence>
<dbReference type="AlphaFoldDB" id="A0A9P5AG78"/>
<evidence type="ECO:0000313" key="1">
    <source>
        <dbReference type="EMBL" id="KAF4338220.1"/>
    </source>
</evidence>
<gene>
    <name evidence="1" type="ORF">FBEOM_7885</name>
</gene>
<organism evidence="1 2">
    <name type="scientific">Fusarium beomiforme</name>
    <dbReference type="NCBI Taxonomy" id="44412"/>
    <lineage>
        <taxon>Eukaryota</taxon>
        <taxon>Fungi</taxon>
        <taxon>Dikarya</taxon>
        <taxon>Ascomycota</taxon>
        <taxon>Pezizomycotina</taxon>
        <taxon>Sordariomycetes</taxon>
        <taxon>Hypocreomycetidae</taxon>
        <taxon>Hypocreales</taxon>
        <taxon>Nectriaceae</taxon>
        <taxon>Fusarium</taxon>
        <taxon>Fusarium burgessii species complex</taxon>
    </lineage>
</organism>
<evidence type="ECO:0008006" key="3">
    <source>
        <dbReference type="Google" id="ProtNLM"/>
    </source>
</evidence>
<dbReference type="Proteomes" id="UP000730481">
    <property type="component" value="Unassembled WGS sequence"/>
</dbReference>